<protein>
    <submittedName>
        <fullName evidence="6">Serine/threonine protein kinase</fullName>
    </submittedName>
</protein>
<dbReference type="KEGG" id="daf:Desaf_2293"/>
<dbReference type="STRING" id="690850.Desaf_2293"/>
<keyword evidence="3 6" id="KW-0418">Kinase</keyword>
<accession>F3YXC1</accession>
<dbReference type="Pfam" id="PF03781">
    <property type="entry name" value="FGE-sulfatase"/>
    <property type="match status" value="1"/>
</dbReference>
<proteinExistence type="predicted"/>
<sequence length="616" mass="66730">MHSIPLLEEGVILGGRWRLLGHIATGGKGIIYLAEHCELGRKAAVKMISPEFLRSVEDSGEAGTEVERFRREMRIMAQIRHPNVVQVFDQGTLELSGRDYDYYVMEYVPGPTMRQSMPEAGFGRDEDGLRRWLVEVFLPLLSGVEALHAMGVLHRDLKPENVLLDDGTPRIADFGLAGARFAPVVTRSHHVIGTIFYMAPEQFTDLQLADARMEVYALGKILYEAAAGRMRRDTSFIMETARLPQADGDLLRGLDRIVRRATAKDVGERIPGVRELRAELEALPLTPARRMADKVPADTRPQRQWWPAVALAALVLVLAVMTMRHSGPAPLNPIASAPQVEEPIGDLRVSADEKPASLGDELPITLAAKDGGLLRLVPTGNVVVSEEQGADRRVSLPAFYLGSTEVTNLQFVEFLNSSLSRVEVRDGAVVHGEQIWLQLGEVLDGVEPIIFAGGEFRIGDPSLAANPVVRVTASGAAAYAAHYGQRLPTAEEWALAAGALPEPNRIGGEPDEEGQVQLPVGLPPENGLGLRGLDGNVREWAACDAALGATENQAFVVMGDTGALEGTGLKRGGLVGRQELHDCAPLPRQPWEAFEDVGFRTAMSAPRQDSAASPVG</sequence>
<dbReference type="SUPFAM" id="SSF56436">
    <property type="entry name" value="C-type lectin-like"/>
    <property type="match status" value="1"/>
</dbReference>
<dbReference type="InterPro" id="IPR005532">
    <property type="entry name" value="SUMF_dom"/>
</dbReference>
<dbReference type="HOGENOM" id="CLU_443279_0_0_7"/>
<dbReference type="SUPFAM" id="SSF56112">
    <property type="entry name" value="Protein kinase-like (PK-like)"/>
    <property type="match status" value="1"/>
</dbReference>
<dbReference type="Pfam" id="PF00069">
    <property type="entry name" value="Pkinase"/>
    <property type="match status" value="1"/>
</dbReference>
<keyword evidence="2" id="KW-0547">Nucleotide-binding</keyword>
<dbReference type="RefSeq" id="WP_014260328.1">
    <property type="nucleotide sequence ID" value="NC_016629.1"/>
</dbReference>
<dbReference type="InterPro" id="IPR011009">
    <property type="entry name" value="Kinase-like_dom_sf"/>
</dbReference>
<evidence type="ECO:0000256" key="4">
    <source>
        <dbReference type="ARBA" id="ARBA00022840"/>
    </source>
</evidence>
<evidence type="ECO:0000256" key="1">
    <source>
        <dbReference type="ARBA" id="ARBA00022679"/>
    </source>
</evidence>
<evidence type="ECO:0000259" key="5">
    <source>
        <dbReference type="PROSITE" id="PS50011"/>
    </source>
</evidence>
<evidence type="ECO:0000256" key="3">
    <source>
        <dbReference type="ARBA" id="ARBA00022777"/>
    </source>
</evidence>
<dbReference type="Gene3D" id="3.90.1580.10">
    <property type="entry name" value="paralog of FGE (formylglycine-generating enzyme)"/>
    <property type="match status" value="1"/>
</dbReference>
<dbReference type="InterPro" id="IPR008271">
    <property type="entry name" value="Ser/Thr_kinase_AS"/>
</dbReference>
<dbReference type="GO" id="GO:0004674">
    <property type="term" value="F:protein serine/threonine kinase activity"/>
    <property type="evidence" value="ECO:0007669"/>
    <property type="project" value="UniProtKB-KW"/>
</dbReference>
<dbReference type="PANTHER" id="PTHR43289:SF6">
    <property type="entry name" value="SERINE_THREONINE-PROTEIN KINASE NEKL-3"/>
    <property type="match status" value="1"/>
</dbReference>
<dbReference type="eggNOG" id="COG1262">
    <property type="taxonomic scope" value="Bacteria"/>
</dbReference>
<dbReference type="InterPro" id="IPR016187">
    <property type="entry name" value="CTDL_fold"/>
</dbReference>
<dbReference type="AlphaFoldDB" id="F3YXC1"/>
<keyword evidence="6" id="KW-0723">Serine/threonine-protein kinase</keyword>
<evidence type="ECO:0000313" key="6">
    <source>
        <dbReference type="EMBL" id="EGJ50619.1"/>
    </source>
</evidence>
<dbReference type="EMBL" id="CP003221">
    <property type="protein sequence ID" value="EGJ50619.1"/>
    <property type="molecule type" value="Genomic_DNA"/>
</dbReference>
<dbReference type="eggNOG" id="COG0515">
    <property type="taxonomic scope" value="Bacteria"/>
</dbReference>
<dbReference type="PANTHER" id="PTHR43289">
    <property type="entry name" value="MITOGEN-ACTIVATED PROTEIN KINASE KINASE KINASE 20-RELATED"/>
    <property type="match status" value="1"/>
</dbReference>
<dbReference type="SMART" id="SM00220">
    <property type="entry name" value="S_TKc"/>
    <property type="match status" value="1"/>
</dbReference>
<dbReference type="Proteomes" id="UP000007844">
    <property type="component" value="Chromosome"/>
</dbReference>
<dbReference type="CDD" id="cd14014">
    <property type="entry name" value="STKc_PknB_like"/>
    <property type="match status" value="1"/>
</dbReference>
<feature type="domain" description="Protein kinase" evidence="5">
    <location>
        <begin position="17"/>
        <end position="283"/>
    </location>
</feature>
<keyword evidence="1" id="KW-0808">Transferase</keyword>
<gene>
    <name evidence="6" type="ORF">Desaf_2293</name>
</gene>
<organism evidence="6 7">
    <name type="scientific">Desulfocurvibacter africanus subsp. africanus str. Walvis Bay</name>
    <dbReference type="NCBI Taxonomy" id="690850"/>
    <lineage>
        <taxon>Bacteria</taxon>
        <taxon>Pseudomonadati</taxon>
        <taxon>Thermodesulfobacteriota</taxon>
        <taxon>Desulfovibrionia</taxon>
        <taxon>Desulfovibrionales</taxon>
        <taxon>Desulfovibrionaceae</taxon>
        <taxon>Desulfocurvibacter</taxon>
    </lineage>
</organism>
<dbReference type="GO" id="GO:0005524">
    <property type="term" value="F:ATP binding"/>
    <property type="evidence" value="ECO:0007669"/>
    <property type="project" value="UniProtKB-KW"/>
</dbReference>
<dbReference type="PROSITE" id="PS00108">
    <property type="entry name" value="PROTEIN_KINASE_ST"/>
    <property type="match status" value="1"/>
</dbReference>
<dbReference type="InterPro" id="IPR000719">
    <property type="entry name" value="Prot_kinase_dom"/>
</dbReference>
<dbReference type="Gene3D" id="3.30.200.20">
    <property type="entry name" value="Phosphorylase Kinase, domain 1"/>
    <property type="match status" value="1"/>
</dbReference>
<dbReference type="InterPro" id="IPR042095">
    <property type="entry name" value="SUMF_sf"/>
</dbReference>
<reference evidence="6 7" key="1">
    <citation type="journal article" date="2011" name="J. Bacteriol.">
        <title>Genome sequence of the mercury-methylating and pleomorphic Desulfovibrio africanus Strain Walvis Bay.</title>
        <authorList>
            <person name="Brown S.D."/>
            <person name="Wall J.D."/>
            <person name="Kucken A.M."/>
            <person name="Gilmour C.C."/>
            <person name="Podar M."/>
            <person name="Brandt C.C."/>
            <person name="Teshima H."/>
            <person name="Detter J.C."/>
            <person name="Han C.S."/>
            <person name="Land M.L."/>
            <person name="Lucas S."/>
            <person name="Han J."/>
            <person name="Pennacchio L."/>
            <person name="Nolan M."/>
            <person name="Pitluck S."/>
            <person name="Woyke T."/>
            <person name="Goodwin L."/>
            <person name="Palumbo A.V."/>
            <person name="Elias D.A."/>
        </authorList>
    </citation>
    <scope>NUCLEOTIDE SEQUENCE [LARGE SCALE GENOMIC DNA]</scope>
    <source>
        <strain evidence="6 7">Walvis Bay</strain>
    </source>
</reference>
<dbReference type="Gene3D" id="1.10.510.10">
    <property type="entry name" value="Transferase(Phosphotransferase) domain 1"/>
    <property type="match status" value="1"/>
</dbReference>
<keyword evidence="4" id="KW-0067">ATP-binding</keyword>
<name>F3YXC1_DESAF</name>
<evidence type="ECO:0000313" key="7">
    <source>
        <dbReference type="Proteomes" id="UP000007844"/>
    </source>
</evidence>
<evidence type="ECO:0000256" key="2">
    <source>
        <dbReference type="ARBA" id="ARBA00022741"/>
    </source>
</evidence>
<dbReference type="PROSITE" id="PS50011">
    <property type="entry name" value="PROTEIN_KINASE_DOM"/>
    <property type="match status" value="1"/>
</dbReference>
<keyword evidence="7" id="KW-1185">Reference proteome</keyword>